<dbReference type="EMBL" id="JAHLQT010014436">
    <property type="protein sequence ID" value="KAG7170349.1"/>
    <property type="molecule type" value="Genomic_DNA"/>
</dbReference>
<evidence type="ECO:0000313" key="2">
    <source>
        <dbReference type="Proteomes" id="UP000747542"/>
    </source>
</evidence>
<accession>A0A8J5KMB8</accession>
<comment type="caution">
    <text evidence="1">The sequence shown here is derived from an EMBL/GenBank/DDBJ whole genome shotgun (WGS) entry which is preliminary data.</text>
</comment>
<name>A0A8J5KMB8_HOMAM</name>
<protein>
    <submittedName>
        <fullName evidence="1">Uncharacterized protein</fullName>
    </submittedName>
</protein>
<dbReference type="AlphaFoldDB" id="A0A8J5KMB8"/>
<organism evidence="1 2">
    <name type="scientific">Homarus americanus</name>
    <name type="common">American lobster</name>
    <dbReference type="NCBI Taxonomy" id="6706"/>
    <lineage>
        <taxon>Eukaryota</taxon>
        <taxon>Metazoa</taxon>
        <taxon>Ecdysozoa</taxon>
        <taxon>Arthropoda</taxon>
        <taxon>Crustacea</taxon>
        <taxon>Multicrustacea</taxon>
        <taxon>Malacostraca</taxon>
        <taxon>Eumalacostraca</taxon>
        <taxon>Eucarida</taxon>
        <taxon>Decapoda</taxon>
        <taxon>Pleocyemata</taxon>
        <taxon>Astacidea</taxon>
        <taxon>Nephropoidea</taxon>
        <taxon>Nephropidae</taxon>
        <taxon>Homarus</taxon>
    </lineage>
</organism>
<proteinExistence type="predicted"/>
<gene>
    <name evidence="1" type="ORF">Hamer_G016165</name>
</gene>
<evidence type="ECO:0000313" key="1">
    <source>
        <dbReference type="EMBL" id="KAG7170349.1"/>
    </source>
</evidence>
<sequence>MMVWVGKVEAAAAAVGGRGAFAGLAVFGSSPTLNLAANTYLTPIFGHAGKSSLGLGAWISLRTVCFDLNFIQEDVTPTDLSLTPRPTAHKNIHNVSKKMNFYAGEIISFMDIAEKDFVDNYPRRFLTSMKYPDAEDPFRTEDYCGFMPYTPSVAAVRRRL</sequence>
<reference evidence="1" key="1">
    <citation type="journal article" date="2021" name="Sci. Adv.">
        <title>The American lobster genome reveals insights on longevity, neural, and immune adaptations.</title>
        <authorList>
            <person name="Polinski J.M."/>
            <person name="Zimin A.V."/>
            <person name="Clark K.F."/>
            <person name="Kohn A.B."/>
            <person name="Sadowski N."/>
            <person name="Timp W."/>
            <person name="Ptitsyn A."/>
            <person name="Khanna P."/>
            <person name="Romanova D.Y."/>
            <person name="Williams P."/>
            <person name="Greenwood S.J."/>
            <person name="Moroz L.L."/>
            <person name="Walt D.R."/>
            <person name="Bodnar A.G."/>
        </authorList>
    </citation>
    <scope>NUCLEOTIDE SEQUENCE</scope>
    <source>
        <strain evidence="1">GMGI-L3</strain>
    </source>
</reference>
<dbReference type="Proteomes" id="UP000747542">
    <property type="component" value="Unassembled WGS sequence"/>
</dbReference>
<keyword evidence="2" id="KW-1185">Reference proteome</keyword>